<sequence length="180" mass="20510">MLVNPKVDDFSFLLTEDFDPKPPLVNRTADSFTSNARVSTAGELSRGTRPSGSHFSSATDIHYVNGSRLRPLDQQIGWWERIEEEFKQEAIRQQIERDTRDGTIRGLERSKAALSDQLAESRAEVTSLQEEVAFLREERAFPNGKPNNEDLNRFMKKLHASAMRASREDANYGGLRWPDI</sequence>
<accession>A0A1E3IMZ6</accession>
<evidence type="ECO:0000313" key="3">
    <source>
        <dbReference type="EMBL" id="WVN89676.1"/>
    </source>
</evidence>
<feature type="region of interest" description="Disordered" evidence="2">
    <location>
        <begin position="37"/>
        <end position="57"/>
    </location>
</feature>
<protein>
    <submittedName>
        <fullName evidence="3">Uncharacterized protein</fullName>
    </submittedName>
</protein>
<dbReference type="VEuPathDB" id="FungiDB:L203_01886"/>
<reference evidence="3" key="1">
    <citation type="submission" date="2016-06" db="EMBL/GenBank/DDBJ databases">
        <authorList>
            <person name="Cuomo C."/>
            <person name="Litvintseva A."/>
            <person name="Heitman J."/>
            <person name="Chen Y."/>
            <person name="Sun S."/>
            <person name="Springer D."/>
            <person name="Dromer F."/>
            <person name="Young S."/>
            <person name="Zeng Q."/>
            <person name="Chapman S."/>
            <person name="Gujja S."/>
            <person name="Saif S."/>
            <person name="Birren B."/>
        </authorList>
    </citation>
    <scope>NUCLEOTIDE SEQUENCE</scope>
    <source>
        <strain evidence="3">CBS 7841</strain>
    </source>
</reference>
<evidence type="ECO:0000256" key="1">
    <source>
        <dbReference type="SAM" id="Coils"/>
    </source>
</evidence>
<dbReference type="GeneID" id="91089115"/>
<dbReference type="AlphaFoldDB" id="A0A1E3IMZ6"/>
<dbReference type="KEGG" id="cdep:91089115"/>
<evidence type="ECO:0000313" key="4">
    <source>
        <dbReference type="Proteomes" id="UP000094043"/>
    </source>
</evidence>
<feature type="coiled-coil region" evidence="1">
    <location>
        <begin position="104"/>
        <end position="138"/>
    </location>
</feature>
<reference evidence="3" key="2">
    <citation type="journal article" date="2022" name="Elife">
        <title>Obligate sexual reproduction of a homothallic fungus closely related to the Cryptococcus pathogenic species complex.</title>
        <authorList>
            <person name="Passer A.R."/>
            <person name="Clancey S.A."/>
            <person name="Shea T."/>
            <person name="David-Palma M."/>
            <person name="Averette A.F."/>
            <person name="Boekhout T."/>
            <person name="Porcel B.M."/>
            <person name="Nowrousian M."/>
            <person name="Cuomo C.A."/>
            <person name="Sun S."/>
            <person name="Heitman J."/>
            <person name="Coelho M.A."/>
        </authorList>
    </citation>
    <scope>NUCLEOTIDE SEQUENCE</scope>
    <source>
        <strain evidence="3">CBS 7841</strain>
    </source>
</reference>
<evidence type="ECO:0000256" key="2">
    <source>
        <dbReference type="SAM" id="MobiDB-lite"/>
    </source>
</evidence>
<gene>
    <name evidence="3" type="ORF">L203_104906</name>
</gene>
<keyword evidence="4" id="KW-1185">Reference proteome</keyword>
<dbReference type="RefSeq" id="XP_066070376.1">
    <property type="nucleotide sequence ID" value="XM_066214279.1"/>
</dbReference>
<dbReference type="Proteomes" id="UP000094043">
    <property type="component" value="Chromosome 6"/>
</dbReference>
<dbReference type="EMBL" id="CP143789">
    <property type="protein sequence ID" value="WVN89676.1"/>
    <property type="molecule type" value="Genomic_DNA"/>
</dbReference>
<feature type="compositionally biased region" description="Polar residues" evidence="2">
    <location>
        <begin position="48"/>
        <end position="57"/>
    </location>
</feature>
<reference evidence="3" key="3">
    <citation type="submission" date="2024-01" db="EMBL/GenBank/DDBJ databases">
        <authorList>
            <person name="Coelho M.A."/>
            <person name="David-Palma M."/>
            <person name="Shea T."/>
            <person name="Sun S."/>
            <person name="Cuomo C.A."/>
            <person name="Heitman J."/>
        </authorList>
    </citation>
    <scope>NUCLEOTIDE SEQUENCE</scope>
    <source>
        <strain evidence="3">CBS 7841</strain>
    </source>
</reference>
<proteinExistence type="predicted"/>
<organism evidence="3 4">
    <name type="scientific">Cryptococcus depauperatus CBS 7841</name>
    <dbReference type="NCBI Taxonomy" id="1295531"/>
    <lineage>
        <taxon>Eukaryota</taxon>
        <taxon>Fungi</taxon>
        <taxon>Dikarya</taxon>
        <taxon>Basidiomycota</taxon>
        <taxon>Agaricomycotina</taxon>
        <taxon>Tremellomycetes</taxon>
        <taxon>Tremellales</taxon>
        <taxon>Cryptococcaceae</taxon>
        <taxon>Cryptococcus</taxon>
    </lineage>
</organism>
<keyword evidence="1" id="KW-0175">Coiled coil</keyword>
<name>A0A1E3IMZ6_9TREE</name>